<dbReference type="GO" id="GO:0008200">
    <property type="term" value="F:ion channel inhibitor activity"/>
    <property type="evidence" value="ECO:0007669"/>
    <property type="project" value="InterPro"/>
</dbReference>
<proteinExistence type="evidence at transcript level"/>
<dbReference type="Pfam" id="PF02950">
    <property type="entry name" value="Conotoxin"/>
    <property type="match status" value="1"/>
</dbReference>
<feature type="region of interest" description="Disordered" evidence="3">
    <location>
        <begin position="24"/>
        <end position="50"/>
    </location>
</feature>
<accession>H2BKE8</accession>
<dbReference type="InterPro" id="IPR004214">
    <property type="entry name" value="Conotoxin"/>
</dbReference>
<evidence type="ECO:0000256" key="3">
    <source>
        <dbReference type="SAM" id="MobiDB-lite"/>
    </source>
</evidence>
<evidence type="ECO:0000313" key="5">
    <source>
        <dbReference type="EMBL" id="AEX60269.1"/>
    </source>
</evidence>
<feature type="chain" id="PRO_5003560511" evidence="4">
    <location>
        <begin position="21"/>
        <end position="90"/>
    </location>
</feature>
<protein>
    <submittedName>
        <fullName evidence="5">M superfamily MMSK group conopeptide Vt3-KP04</fullName>
    </submittedName>
</protein>
<reference evidence="5" key="1">
    <citation type="journal article" date="2013" name="Toxicon">
        <title>Characterizing the evolution and functions of the M-superfamily conotoxins.</title>
        <authorList>
            <person name="Zhou M."/>
            <person name="Wang L."/>
            <person name="Wu Y."/>
            <person name="Zhu X."/>
            <person name="Feng Y."/>
            <person name="Chen Z."/>
            <person name="Li Y."/>
            <person name="Sun D."/>
            <person name="Ren Z."/>
            <person name="Xu A."/>
        </authorList>
    </citation>
    <scope>NUCLEOTIDE SEQUENCE</scope>
</reference>
<dbReference type="GO" id="GO:0005576">
    <property type="term" value="C:extracellular region"/>
    <property type="evidence" value="ECO:0007669"/>
    <property type="project" value="UniProtKB-SubCell"/>
</dbReference>
<evidence type="ECO:0000256" key="1">
    <source>
        <dbReference type="ARBA" id="ARBA00004613"/>
    </source>
</evidence>
<name>H2BKE8_CONPO</name>
<evidence type="ECO:0000256" key="4">
    <source>
        <dbReference type="SAM" id="SignalP"/>
    </source>
</evidence>
<dbReference type="AlphaFoldDB" id="H2BKE8"/>
<feature type="signal peptide" evidence="4">
    <location>
        <begin position="1"/>
        <end position="20"/>
    </location>
</feature>
<keyword evidence="2" id="KW-0964">Secreted</keyword>
<organism evidence="5">
    <name type="scientific">Conus planorbis</name>
    <name type="common">Planorbis cone</name>
    <dbReference type="NCBI Taxonomy" id="97183"/>
    <lineage>
        <taxon>Eukaryota</taxon>
        <taxon>Metazoa</taxon>
        <taxon>Spiralia</taxon>
        <taxon>Lophotrochozoa</taxon>
        <taxon>Mollusca</taxon>
        <taxon>Gastropoda</taxon>
        <taxon>Caenogastropoda</taxon>
        <taxon>Neogastropoda</taxon>
        <taxon>Conoidea</taxon>
        <taxon>Conidae</taxon>
        <taxon>Conus</taxon>
        <taxon>Strategoconus</taxon>
    </lineage>
</organism>
<comment type="subcellular location">
    <subcellularLocation>
        <location evidence="1">Secreted</location>
    </subcellularLocation>
</comment>
<sequence length="90" mass="9918">MMSKLGVLLTICLLLFPHTAVPLDGDQPADQPAERLQDDVSSEHHPMFNSIRRREQNQFKSFTSVKLLDSRGERCCGPTACLAGCKPCCG</sequence>
<evidence type="ECO:0000256" key="2">
    <source>
        <dbReference type="ARBA" id="ARBA00022525"/>
    </source>
</evidence>
<dbReference type="EMBL" id="JF510783">
    <property type="protein sequence ID" value="AEX60269.1"/>
    <property type="molecule type" value="mRNA"/>
</dbReference>
<keyword evidence="4" id="KW-0732">Signal</keyword>
<feature type="compositionally biased region" description="Basic and acidic residues" evidence="3">
    <location>
        <begin position="32"/>
        <end position="50"/>
    </location>
</feature>